<dbReference type="AlphaFoldDB" id="A0AAD7SQQ6"/>
<accession>A0AAD7SQQ6</accession>
<sequence length="78" mass="8376">MSIKGYRGNLETLKPGPSTGVQSHVPLIGAVWKGKAVLVVSDVQKRSRMTTLVSQSPGTELVRVACAVFQRAWRGGLL</sequence>
<evidence type="ECO:0000313" key="1">
    <source>
        <dbReference type="EMBL" id="KAJ8407169.1"/>
    </source>
</evidence>
<evidence type="ECO:0000313" key="2">
    <source>
        <dbReference type="Proteomes" id="UP001221898"/>
    </source>
</evidence>
<dbReference type="Proteomes" id="UP001221898">
    <property type="component" value="Unassembled WGS sequence"/>
</dbReference>
<reference evidence="1" key="1">
    <citation type="journal article" date="2023" name="Science">
        <title>Genome structures resolve the early diversification of teleost fishes.</title>
        <authorList>
            <person name="Parey E."/>
            <person name="Louis A."/>
            <person name="Montfort J."/>
            <person name="Bouchez O."/>
            <person name="Roques C."/>
            <person name="Iampietro C."/>
            <person name="Lluch J."/>
            <person name="Castinel A."/>
            <person name="Donnadieu C."/>
            <person name="Desvignes T."/>
            <person name="Floi Bucao C."/>
            <person name="Jouanno E."/>
            <person name="Wen M."/>
            <person name="Mejri S."/>
            <person name="Dirks R."/>
            <person name="Jansen H."/>
            <person name="Henkel C."/>
            <person name="Chen W.J."/>
            <person name="Zahm M."/>
            <person name="Cabau C."/>
            <person name="Klopp C."/>
            <person name="Thompson A.W."/>
            <person name="Robinson-Rechavi M."/>
            <person name="Braasch I."/>
            <person name="Lecointre G."/>
            <person name="Bobe J."/>
            <person name="Postlethwait J.H."/>
            <person name="Berthelot C."/>
            <person name="Roest Crollius H."/>
            <person name="Guiguen Y."/>
        </authorList>
    </citation>
    <scope>NUCLEOTIDE SEQUENCE</scope>
    <source>
        <strain evidence="1">NC1722</strain>
    </source>
</reference>
<organism evidence="1 2">
    <name type="scientific">Aldrovandia affinis</name>
    <dbReference type="NCBI Taxonomy" id="143900"/>
    <lineage>
        <taxon>Eukaryota</taxon>
        <taxon>Metazoa</taxon>
        <taxon>Chordata</taxon>
        <taxon>Craniata</taxon>
        <taxon>Vertebrata</taxon>
        <taxon>Euteleostomi</taxon>
        <taxon>Actinopterygii</taxon>
        <taxon>Neopterygii</taxon>
        <taxon>Teleostei</taxon>
        <taxon>Notacanthiformes</taxon>
        <taxon>Halosauridae</taxon>
        <taxon>Aldrovandia</taxon>
    </lineage>
</organism>
<comment type="caution">
    <text evidence="1">The sequence shown here is derived from an EMBL/GenBank/DDBJ whole genome shotgun (WGS) entry which is preliminary data.</text>
</comment>
<proteinExistence type="predicted"/>
<keyword evidence="2" id="KW-1185">Reference proteome</keyword>
<protein>
    <submittedName>
        <fullName evidence="1">Uncharacterized protein</fullName>
    </submittedName>
</protein>
<gene>
    <name evidence="1" type="ORF">AAFF_G00288450</name>
</gene>
<dbReference type="EMBL" id="JAINUG010000040">
    <property type="protein sequence ID" value="KAJ8407169.1"/>
    <property type="molecule type" value="Genomic_DNA"/>
</dbReference>
<name>A0AAD7SQQ6_9TELE</name>